<dbReference type="NCBIfam" id="NF045647">
    <property type="entry name" value="alr0857_fam"/>
    <property type="match status" value="1"/>
</dbReference>
<keyword evidence="2" id="KW-1185">Reference proteome</keyword>
<organism evidence="1 2">
    <name type="scientific">Trichocoleus desertorum GB2-A4</name>
    <dbReference type="NCBI Taxonomy" id="2933944"/>
    <lineage>
        <taxon>Bacteria</taxon>
        <taxon>Bacillati</taxon>
        <taxon>Cyanobacteriota</taxon>
        <taxon>Cyanophyceae</taxon>
        <taxon>Leptolyngbyales</taxon>
        <taxon>Trichocoleusaceae</taxon>
        <taxon>Trichocoleus</taxon>
    </lineage>
</organism>
<reference evidence="1 2" key="1">
    <citation type="submission" date="2022-04" db="EMBL/GenBank/DDBJ databases">
        <title>Positive selection, recombination, and allopatry shape intraspecific diversity of widespread and dominant cyanobacteria.</title>
        <authorList>
            <person name="Wei J."/>
            <person name="Shu W."/>
            <person name="Hu C."/>
        </authorList>
    </citation>
    <scope>NUCLEOTIDE SEQUENCE [LARGE SCALE GENOMIC DNA]</scope>
    <source>
        <strain evidence="1 2">GB2-A4</strain>
    </source>
</reference>
<protein>
    <submittedName>
        <fullName evidence="1">Uncharacterized protein</fullName>
    </submittedName>
</protein>
<sequence length="127" mass="14378">MLKLTYTDMGLYLERLAQSPEELVARRAILALRMSQNLHLEPSRAAFLLPADLPELPILEAAIRREGKAIALCSVCDDYVEVSLRGMWIAPEVDAHEGIFVAVMSDRLEFLLHKLWQVSQTQVSFLL</sequence>
<dbReference type="EMBL" id="JAMPKM010000003">
    <property type="protein sequence ID" value="MEP0816899.1"/>
    <property type="molecule type" value="Genomic_DNA"/>
</dbReference>
<name>A0ABV0J538_9CYAN</name>
<comment type="caution">
    <text evidence="1">The sequence shown here is derived from an EMBL/GenBank/DDBJ whole genome shotgun (WGS) entry which is preliminary data.</text>
</comment>
<gene>
    <name evidence="1" type="ORF">NC998_07295</name>
</gene>
<accession>A0ABV0J538</accession>
<evidence type="ECO:0000313" key="2">
    <source>
        <dbReference type="Proteomes" id="UP001464891"/>
    </source>
</evidence>
<dbReference type="Proteomes" id="UP001464891">
    <property type="component" value="Unassembled WGS sequence"/>
</dbReference>
<proteinExistence type="predicted"/>
<dbReference type="RefSeq" id="WP_190439142.1">
    <property type="nucleotide sequence ID" value="NZ_JAMPKM010000003.1"/>
</dbReference>
<dbReference type="InterPro" id="IPR054664">
    <property type="entry name" value="Alr0857-like"/>
</dbReference>
<evidence type="ECO:0000313" key="1">
    <source>
        <dbReference type="EMBL" id="MEP0816899.1"/>
    </source>
</evidence>